<proteinExistence type="predicted"/>
<dbReference type="RefSeq" id="WP_067434368.1">
    <property type="nucleotide sequence ID" value="NZ_CP016438.1"/>
</dbReference>
<keyword evidence="2" id="KW-1185">Reference proteome</keyword>
<name>A0A1B1MBK4_STRLN</name>
<sequence>MRIGIVAVVLEDQAEARREPAELTGRSTGAVTITEFSSGNCSSRPSPPSPAYAGKLVDWAKQHLNLTVKPVSRPKDACGSSCCPY</sequence>
<dbReference type="EMBL" id="CP016438">
    <property type="protein sequence ID" value="ANS65867.1"/>
    <property type="molecule type" value="Genomic_DNA"/>
</dbReference>
<dbReference type="KEGG" id="sls:SLINC_3643"/>
<evidence type="ECO:0000313" key="2">
    <source>
        <dbReference type="Proteomes" id="UP000092598"/>
    </source>
</evidence>
<reference evidence="1 2" key="1">
    <citation type="submission" date="2016-07" db="EMBL/GenBank/DDBJ databases">
        <title>Enhancement of antibiotic productionsby engineered nitrateutilization in actinobacteria.</title>
        <authorList>
            <person name="Meng S.C."/>
        </authorList>
    </citation>
    <scope>NUCLEOTIDE SEQUENCE [LARGE SCALE GENOMIC DNA]</scope>
    <source>
        <strain evidence="1 2">NRRL 2936</strain>
    </source>
</reference>
<evidence type="ECO:0000313" key="1">
    <source>
        <dbReference type="EMBL" id="ANS65867.1"/>
    </source>
</evidence>
<gene>
    <name evidence="1" type="ORF">SLINC_3643</name>
</gene>
<organism evidence="1 2">
    <name type="scientific">Streptomyces lincolnensis</name>
    <dbReference type="NCBI Taxonomy" id="1915"/>
    <lineage>
        <taxon>Bacteria</taxon>
        <taxon>Bacillati</taxon>
        <taxon>Actinomycetota</taxon>
        <taxon>Actinomycetes</taxon>
        <taxon>Kitasatosporales</taxon>
        <taxon>Streptomycetaceae</taxon>
        <taxon>Streptomyces</taxon>
    </lineage>
</organism>
<protein>
    <submittedName>
        <fullName evidence="1">Putative transposase</fullName>
    </submittedName>
</protein>
<accession>A0A1B1MBK4</accession>
<dbReference type="AlphaFoldDB" id="A0A1B1MBK4"/>
<dbReference type="Proteomes" id="UP000092598">
    <property type="component" value="Chromosome"/>
</dbReference>